<sequence length="245" mass="25851">MVGTSTSSQVLELGFTSTLSETLNPMLSTLILGALALLAQPTHAISWGLFTPSGNPWIQMVFTQHVPQGPPSDVNSGPWFFWCGLQPNGGGVLQPPGNQGQPDGLPAIQSEGFWVDEGAQIVGTVTWENGQWGQTAQVISGQAAGQSISLTSQTNYFQGETPGFDNTNFAVCDAELDGSQTGEWNFPVVFTDLFIRAATSDGIEALCADTANPVHSAGAGSIQFEGFSMLDAETCHWSTVTLLPP</sequence>
<protein>
    <recommendedName>
        <fullName evidence="3">Concanavalin A-like lectin/glucanase</fullName>
    </recommendedName>
</protein>
<evidence type="ECO:0000313" key="1">
    <source>
        <dbReference type="EMBL" id="EJU01652.1"/>
    </source>
</evidence>
<dbReference type="AlphaFoldDB" id="M5G761"/>
<accession>M5G761</accession>
<dbReference type="RefSeq" id="XP_040628549.1">
    <property type="nucleotide sequence ID" value="XM_040768603.1"/>
</dbReference>
<dbReference type="GeneID" id="63683665"/>
<name>M5G761_DACPD</name>
<dbReference type="HOGENOM" id="CLU_1184970_0_0_1"/>
<keyword evidence="2" id="KW-1185">Reference proteome</keyword>
<reference evidence="1 2" key="1">
    <citation type="journal article" date="2012" name="Science">
        <title>The Paleozoic origin of enzymatic lignin decomposition reconstructed from 31 fungal genomes.</title>
        <authorList>
            <person name="Floudas D."/>
            <person name="Binder M."/>
            <person name="Riley R."/>
            <person name="Barry K."/>
            <person name="Blanchette R.A."/>
            <person name="Henrissat B."/>
            <person name="Martinez A.T."/>
            <person name="Otillar R."/>
            <person name="Spatafora J.W."/>
            <person name="Yadav J.S."/>
            <person name="Aerts A."/>
            <person name="Benoit I."/>
            <person name="Boyd A."/>
            <person name="Carlson A."/>
            <person name="Copeland A."/>
            <person name="Coutinho P.M."/>
            <person name="de Vries R.P."/>
            <person name="Ferreira P."/>
            <person name="Findley K."/>
            <person name="Foster B."/>
            <person name="Gaskell J."/>
            <person name="Glotzer D."/>
            <person name="Gorecki P."/>
            <person name="Heitman J."/>
            <person name="Hesse C."/>
            <person name="Hori C."/>
            <person name="Igarashi K."/>
            <person name="Jurgens J.A."/>
            <person name="Kallen N."/>
            <person name="Kersten P."/>
            <person name="Kohler A."/>
            <person name="Kuees U."/>
            <person name="Kumar T.K.A."/>
            <person name="Kuo A."/>
            <person name="LaButti K."/>
            <person name="Larrondo L.F."/>
            <person name="Lindquist E."/>
            <person name="Ling A."/>
            <person name="Lombard V."/>
            <person name="Lucas S."/>
            <person name="Lundell T."/>
            <person name="Martin R."/>
            <person name="McLaughlin D.J."/>
            <person name="Morgenstern I."/>
            <person name="Morin E."/>
            <person name="Murat C."/>
            <person name="Nagy L.G."/>
            <person name="Nolan M."/>
            <person name="Ohm R.A."/>
            <person name="Patyshakuliyeva A."/>
            <person name="Rokas A."/>
            <person name="Ruiz-Duenas F.J."/>
            <person name="Sabat G."/>
            <person name="Salamov A."/>
            <person name="Samejima M."/>
            <person name="Schmutz J."/>
            <person name="Slot J.C."/>
            <person name="St John F."/>
            <person name="Stenlid J."/>
            <person name="Sun H."/>
            <person name="Sun S."/>
            <person name="Syed K."/>
            <person name="Tsang A."/>
            <person name="Wiebenga A."/>
            <person name="Young D."/>
            <person name="Pisabarro A."/>
            <person name="Eastwood D.C."/>
            <person name="Martin F."/>
            <person name="Cullen D."/>
            <person name="Grigoriev I.V."/>
            <person name="Hibbett D.S."/>
        </authorList>
    </citation>
    <scope>NUCLEOTIDE SEQUENCE [LARGE SCALE GENOMIC DNA]</scope>
    <source>
        <strain evidence="1 2">DJM-731 SS1</strain>
    </source>
</reference>
<gene>
    <name evidence="1" type="ORF">DACRYDRAFT_108183</name>
</gene>
<dbReference type="EMBL" id="JH795864">
    <property type="protein sequence ID" value="EJU01652.1"/>
    <property type="molecule type" value="Genomic_DNA"/>
</dbReference>
<organism evidence="1 2">
    <name type="scientific">Dacryopinax primogenitus (strain DJM 731)</name>
    <name type="common">Brown rot fungus</name>
    <dbReference type="NCBI Taxonomy" id="1858805"/>
    <lineage>
        <taxon>Eukaryota</taxon>
        <taxon>Fungi</taxon>
        <taxon>Dikarya</taxon>
        <taxon>Basidiomycota</taxon>
        <taxon>Agaricomycotina</taxon>
        <taxon>Dacrymycetes</taxon>
        <taxon>Dacrymycetales</taxon>
        <taxon>Dacrymycetaceae</taxon>
        <taxon>Dacryopinax</taxon>
    </lineage>
</organism>
<proteinExistence type="predicted"/>
<evidence type="ECO:0000313" key="2">
    <source>
        <dbReference type="Proteomes" id="UP000030653"/>
    </source>
</evidence>
<dbReference type="Proteomes" id="UP000030653">
    <property type="component" value="Unassembled WGS sequence"/>
</dbReference>
<evidence type="ECO:0008006" key="3">
    <source>
        <dbReference type="Google" id="ProtNLM"/>
    </source>
</evidence>